<dbReference type="PANTHER" id="PTHR14226:SF75">
    <property type="entry name" value="TRIACYLGLYCEROL LIPASE SDP1L"/>
    <property type="match status" value="1"/>
</dbReference>
<accession>A0A1J3GGS3</accession>
<evidence type="ECO:0000256" key="1">
    <source>
        <dbReference type="SAM" id="MobiDB-lite"/>
    </source>
</evidence>
<gene>
    <name evidence="2" type="ORF">LE_TR6856_c2_g1_i1_g.24809</name>
</gene>
<proteinExistence type="predicted"/>
<reference evidence="2" key="1">
    <citation type="submission" date="2016-07" db="EMBL/GenBank/DDBJ databases">
        <title>De novo transcriptome assembly of four accessions of the metal hyperaccumulator plant Noccaea caerulescens.</title>
        <authorList>
            <person name="Blande D."/>
            <person name="Halimaa P."/>
            <person name="Tervahauta A.I."/>
            <person name="Aarts M.G."/>
            <person name="Karenlampi S.O."/>
        </authorList>
    </citation>
    <scope>NUCLEOTIDE SEQUENCE</scope>
</reference>
<evidence type="ECO:0000313" key="2">
    <source>
        <dbReference type="EMBL" id="JAU55434.1"/>
    </source>
</evidence>
<dbReference type="AlphaFoldDB" id="A0A1J3GGS3"/>
<name>A0A1J3GGS3_NOCCA</name>
<dbReference type="PANTHER" id="PTHR14226">
    <property type="entry name" value="NEUROPATHY TARGET ESTERASE/SWISS CHEESE D.MELANOGASTER"/>
    <property type="match status" value="1"/>
</dbReference>
<feature type="region of interest" description="Disordered" evidence="1">
    <location>
        <begin position="135"/>
        <end position="158"/>
    </location>
</feature>
<dbReference type="InterPro" id="IPR050301">
    <property type="entry name" value="NTE"/>
</dbReference>
<protein>
    <submittedName>
        <fullName evidence="2">Triacylglycerol lipase SDP1</fullName>
    </submittedName>
</protein>
<feature type="region of interest" description="Disordered" evidence="1">
    <location>
        <begin position="263"/>
        <end position="299"/>
    </location>
</feature>
<sequence>MFLFSVFRIQYLKIIQNPSNVEIQKAANQGRRCTWEKLAVIKANFGIELALDECVAVLNHMRRLKRTAQRAAAAAASASSPSPQHSLAGTTRFNASRRIPSWNCIARQNSSGSVDDDVLIEASAMYQQIVVDSGKNNRAGNSFNSHDGGSDGDCPEAEDWTRSGGPLMRTESAQMFTDYVQNLNGADPEQTKIIGSDKATEIDSNATASSFRSITVTEGDYIQTGRTRNGFVLNLVRGENLKRNQDMEERKNSVGAPECLLLDSPEKIIDGGSSASEDGDGEAEKATEMNQIPPVTVDV</sequence>
<feature type="compositionally biased region" description="Polar residues" evidence="1">
    <location>
        <begin position="135"/>
        <end position="147"/>
    </location>
</feature>
<dbReference type="EMBL" id="GEVL01021907">
    <property type="protein sequence ID" value="JAU55434.1"/>
    <property type="molecule type" value="Transcribed_RNA"/>
</dbReference>
<organism evidence="2">
    <name type="scientific">Noccaea caerulescens</name>
    <name type="common">Alpine penny-cress</name>
    <name type="synonym">Thlaspi caerulescens</name>
    <dbReference type="NCBI Taxonomy" id="107243"/>
    <lineage>
        <taxon>Eukaryota</taxon>
        <taxon>Viridiplantae</taxon>
        <taxon>Streptophyta</taxon>
        <taxon>Embryophyta</taxon>
        <taxon>Tracheophyta</taxon>
        <taxon>Spermatophyta</taxon>
        <taxon>Magnoliopsida</taxon>
        <taxon>eudicotyledons</taxon>
        <taxon>Gunneridae</taxon>
        <taxon>Pentapetalae</taxon>
        <taxon>rosids</taxon>
        <taxon>malvids</taxon>
        <taxon>Brassicales</taxon>
        <taxon>Brassicaceae</taxon>
        <taxon>Coluteocarpeae</taxon>
        <taxon>Noccaea</taxon>
    </lineage>
</organism>